<evidence type="ECO:0000313" key="5">
    <source>
        <dbReference type="Proteomes" id="UP001459277"/>
    </source>
</evidence>
<sequence>MAGISRREAGETSGGITEDPELEARMKTIEDAKEKVKPSPTPKIQKVIFLLRDHKDFQKHYEPRAVALGPIHHLNDKYQLGENYKLVLTNEFVKGSKEKISYLYKMIGENINELKDCFEKGVIEDYDDAPLIWMLLVDGCAILQYIDCAVNNNFKVLNIKPDSIAFTQQDLFLLENQLPYRLLKWLMSWSGNEGQLKESIKRYINRLVTVPPLPEAEDQSEIFRNTCPSSLSWSFSQRRKLQQAEKKEQSYQSKEKQQEDHSSIFRPACLSSLPRCLSQILKRQQAERKKQESYQSKEKQQEQRILIDGDVDPIHLLDLLRTSLLDEHKKTNGEQPNRETWQSYRNVQELRAAGIHVERSKKENSRLSDISFTTLGCLGYLWLPPIAVDDSTRPKFLNLIAYEMCLDFQNDFGITSYIYFLDSLIDEANDVKLLRKAGILYNCLGSDEEVAQVFNEIGTDLVPNSEIYGDIRLQIQKHYKNQFMTWLAEFCHDHFSSPWTFLAFFGALFALVLAIIQTKYTVNSPPGPCDNFCKNFT</sequence>
<comment type="caution">
    <text evidence="4">The sequence shown here is derived from an EMBL/GenBank/DDBJ whole genome shotgun (WGS) entry which is preliminary data.</text>
</comment>
<keyword evidence="3" id="KW-0812">Transmembrane</keyword>
<keyword evidence="5" id="KW-1185">Reference proteome</keyword>
<organism evidence="4 5">
    <name type="scientific">Lithocarpus litseifolius</name>
    <dbReference type="NCBI Taxonomy" id="425828"/>
    <lineage>
        <taxon>Eukaryota</taxon>
        <taxon>Viridiplantae</taxon>
        <taxon>Streptophyta</taxon>
        <taxon>Embryophyta</taxon>
        <taxon>Tracheophyta</taxon>
        <taxon>Spermatophyta</taxon>
        <taxon>Magnoliopsida</taxon>
        <taxon>eudicotyledons</taxon>
        <taxon>Gunneridae</taxon>
        <taxon>Pentapetalae</taxon>
        <taxon>rosids</taxon>
        <taxon>fabids</taxon>
        <taxon>Fagales</taxon>
        <taxon>Fagaceae</taxon>
        <taxon>Lithocarpus</taxon>
    </lineage>
</organism>
<dbReference type="InterPro" id="IPR004158">
    <property type="entry name" value="DUF247_pln"/>
</dbReference>
<dbReference type="PANTHER" id="PTHR31549:SF191">
    <property type="entry name" value="DUF247 DOMAIN PROTEIN"/>
    <property type="match status" value="1"/>
</dbReference>
<protein>
    <submittedName>
        <fullName evidence="4">Uncharacterized protein</fullName>
    </submittedName>
</protein>
<dbReference type="Proteomes" id="UP001459277">
    <property type="component" value="Unassembled WGS sequence"/>
</dbReference>
<feature type="transmembrane region" description="Helical" evidence="3">
    <location>
        <begin position="499"/>
        <end position="516"/>
    </location>
</feature>
<gene>
    <name evidence="4" type="ORF">SO802_032179</name>
</gene>
<evidence type="ECO:0000256" key="2">
    <source>
        <dbReference type="SAM" id="MobiDB-lite"/>
    </source>
</evidence>
<name>A0AAW2BPE9_9ROSI</name>
<feature type="compositionally biased region" description="Basic and acidic residues" evidence="2">
    <location>
        <begin position="1"/>
        <end position="10"/>
    </location>
</feature>
<evidence type="ECO:0000313" key="4">
    <source>
        <dbReference type="EMBL" id="KAK9987228.1"/>
    </source>
</evidence>
<proteinExistence type="predicted"/>
<dbReference type="Pfam" id="PF03140">
    <property type="entry name" value="DUF247"/>
    <property type="match status" value="1"/>
</dbReference>
<reference evidence="4 5" key="1">
    <citation type="submission" date="2024-01" db="EMBL/GenBank/DDBJ databases">
        <title>A telomere-to-telomere, gap-free genome of sweet tea (Lithocarpus litseifolius).</title>
        <authorList>
            <person name="Zhou J."/>
        </authorList>
    </citation>
    <scope>NUCLEOTIDE SEQUENCE [LARGE SCALE GENOMIC DNA]</scope>
    <source>
        <strain evidence="4">Zhou-2022a</strain>
        <tissue evidence="4">Leaf</tissue>
    </source>
</reference>
<dbReference type="PANTHER" id="PTHR31549">
    <property type="entry name" value="PROTEIN, PUTATIVE (DUF247)-RELATED-RELATED"/>
    <property type="match status" value="1"/>
</dbReference>
<keyword evidence="1" id="KW-0175">Coiled coil</keyword>
<feature type="region of interest" description="Disordered" evidence="2">
    <location>
        <begin position="1"/>
        <end position="23"/>
    </location>
</feature>
<evidence type="ECO:0000256" key="1">
    <source>
        <dbReference type="SAM" id="Coils"/>
    </source>
</evidence>
<keyword evidence="3" id="KW-1133">Transmembrane helix</keyword>
<dbReference type="AlphaFoldDB" id="A0AAW2BPE9"/>
<keyword evidence="3" id="KW-0472">Membrane</keyword>
<accession>A0AAW2BPE9</accession>
<evidence type="ECO:0000256" key="3">
    <source>
        <dbReference type="SAM" id="Phobius"/>
    </source>
</evidence>
<dbReference type="EMBL" id="JAZDWU010000011">
    <property type="protein sequence ID" value="KAK9987228.1"/>
    <property type="molecule type" value="Genomic_DNA"/>
</dbReference>
<feature type="coiled-coil region" evidence="1">
    <location>
        <begin position="241"/>
        <end position="303"/>
    </location>
</feature>